<sequence>MLMNPSRRFLAGASASARALSTATKATTEAGPPEDRLYRRLSALGNKKGTVASTINEYIREGRPAGKFQLDACLRELRKYKRYGHALEIMEWMESRKFTFGNKDHAVRLDLIAKAKGITAAENFFNGLPPSARVHCTYGALLNSYCEHKMTEKALEVFSTMQSGKMIIRPLPYNNLMSLYIKLGQPEKAVSLGEELKNNNIQPDTFTYNLIMNAYSSMDDFESVERVFDEMMQKNEKQCNWTSYSNLAILYTKGGYLEKAELALRNLEKVMGPNDREAYHFLISLYAGIHDLHNVHRVWKDLKSKMNVVTNKSYLMMLNALRNLKDVCGVKKCYEEWESTCLTFDIRLPNTAIGALLDHDMIEEAETVLANAIGKTEGPFFRTWEMFVVYFLNKNQVRKGLEIMKTVMLKVREKEWYPKQETVEKFLELLEQESDVGGIEDLYECMKRINCVDHKFYVSLLKIYVAAGKILPGMRERIEGDGVQISSELKRLLESV</sequence>
<dbReference type="PANTHER" id="PTHR45717:SF8">
    <property type="entry name" value="OS01G0301000 PROTEIN"/>
    <property type="match status" value="1"/>
</dbReference>
<name>A0A5A7QCM5_STRAF</name>
<dbReference type="Gene3D" id="1.25.40.10">
    <property type="entry name" value="Tetratricopeptide repeat domain"/>
    <property type="match status" value="3"/>
</dbReference>
<evidence type="ECO:0000313" key="7">
    <source>
        <dbReference type="EMBL" id="GER42804.1"/>
    </source>
</evidence>
<dbReference type="GO" id="GO:0003729">
    <property type="term" value="F:mRNA binding"/>
    <property type="evidence" value="ECO:0007669"/>
    <property type="project" value="UniProtKB-ARBA"/>
</dbReference>
<dbReference type="PANTHER" id="PTHR45717">
    <property type="entry name" value="OS12G0527900 PROTEIN"/>
    <property type="match status" value="1"/>
</dbReference>
<organism evidence="7 8">
    <name type="scientific">Striga asiatica</name>
    <name type="common">Asiatic witchweed</name>
    <name type="synonym">Buchnera asiatica</name>
    <dbReference type="NCBI Taxonomy" id="4170"/>
    <lineage>
        <taxon>Eukaryota</taxon>
        <taxon>Viridiplantae</taxon>
        <taxon>Streptophyta</taxon>
        <taxon>Embryophyta</taxon>
        <taxon>Tracheophyta</taxon>
        <taxon>Spermatophyta</taxon>
        <taxon>Magnoliopsida</taxon>
        <taxon>eudicotyledons</taxon>
        <taxon>Gunneridae</taxon>
        <taxon>Pentapetalae</taxon>
        <taxon>asterids</taxon>
        <taxon>lamiids</taxon>
        <taxon>Lamiales</taxon>
        <taxon>Orobanchaceae</taxon>
        <taxon>Buchnereae</taxon>
        <taxon>Striga</taxon>
    </lineage>
</organism>
<dbReference type="SUPFAM" id="SSF48452">
    <property type="entry name" value="TPR-like"/>
    <property type="match status" value="1"/>
</dbReference>
<dbReference type="Proteomes" id="UP000325081">
    <property type="component" value="Unassembled WGS sequence"/>
</dbReference>
<evidence type="ECO:0000256" key="5">
    <source>
        <dbReference type="ARBA" id="ARBA00023128"/>
    </source>
</evidence>
<evidence type="ECO:0000256" key="6">
    <source>
        <dbReference type="PROSITE-ProRule" id="PRU00708"/>
    </source>
</evidence>
<comment type="subcellular location">
    <subcellularLocation>
        <location evidence="1">Mitochondrion</location>
    </subcellularLocation>
</comment>
<keyword evidence="4" id="KW-0809">Transit peptide</keyword>
<accession>A0A5A7QCM5</accession>
<dbReference type="OrthoDB" id="1717827at2759"/>
<feature type="repeat" description="PPR" evidence="6">
    <location>
        <begin position="134"/>
        <end position="168"/>
    </location>
</feature>
<dbReference type="FunFam" id="1.25.40.10:FF:000385">
    <property type="entry name" value="Pentatricopeptide repeat-containing protein mitochondrial"/>
    <property type="match status" value="1"/>
</dbReference>
<dbReference type="GO" id="GO:0005739">
    <property type="term" value="C:mitochondrion"/>
    <property type="evidence" value="ECO:0007669"/>
    <property type="project" value="UniProtKB-SubCell"/>
</dbReference>
<protein>
    <submittedName>
        <fullName evidence="7">Pentatricopeptide repeat-containing protein</fullName>
    </submittedName>
</protein>
<proteinExistence type="inferred from homology"/>
<evidence type="ECO:0000313" key="8">
    <source>
        <dbReference type="Proteomes" id="UP000325081"/>
    </source>
</evidence>
<keyword evidence="3" id="KW-0677">Repeat</keyword>
<dbReference type="AlphaFoldDB" id="A0A5A7QCM5"/>
<comment type="similarity">
    <text evidence="2">Belongs to the PPR family. P subfamily.</text>
</comment>
<reference evidence="8" key="1">
    <citation type="journal article" date="2019" name="Curr. Biol.">
        <title>Genome Sequence of Striga asiatica Provides Insight into the Evolution of Plant Parasitism.</title>
        <authorList>
            <person name="Yoshida S."/>
            <person name="Kim S."/>
            <person name="Wafula E.K."/>
            <person name="Tanskanen J."/>
            <person name="Kim Y.M."/>
            <person name="Honaas L."/>
            <person name="Yang Z."/>
            <person name="Spallek T."/>
            <person name="Conn C.E."/>
            <person name="Ichihashi Y."/>
            <person name="Cheong K."/>
            <person name="Cui S."/>
            <person name="Der J.P."/>
            <person name="Gundlach H."/>
            <person name="Jiao Y."/>
            <person name="Hori C."/>
            <person name="Ishida J.K."/>
            <person name="Kasahara H."/>
            <person name="Kiba T."/>
            <person name="Kim M.S."/>
            <person name="Koo N."/>
            <person name="Laohavisit A."/>
            <person name="Lee Y.H."/>
            <person name="Lumba S."/>
            <person name="McCourt P."/>
            <person name="Mortimer J.C."/>
            <person name="Mutuku J.M."/>
            <person name="Nomura T."/>
            <person name="Sasaki-Sekimoto Y."/>
            <person name="Seto Y."/>
            <person name="Wang Y."/>
            <person name="Wakatake T."/>
            <person name="Sakakibara H."/>
            <person name="Demura T."/>
            <person name="Yamaguchi S."/>
            <person name="Yoneyama K."/>
            <person name="Manabe R.I."/>
            <person name="Nelson D.C."/>
            <person name="Schulman A.H."/>
            <person name="Timko M.P."/>
            <person name="dePamphilis C.W."/>
            <person name="Choi D."/>
            <person name="Shirasu K."/>
        </authorList>
    </citation>
    <scope>NUCLEOTIDE SEQUENCE [LARGE SCALE GENOMIC DNA]</scope>
    <source>
        <strain evidence="8">cv. UVA1</strain>
    </source>
</reference>
<keyword evidence="8" id="KW-1185">Reference proteome</keyword>
<dbReference type="Pfam" id="PF01535">
    <property type="entry name" value="PPR"/>
    <property type="match status" value="1"/>
</dbReference>
<evidence type="ECO:0000256" key="4">
    <source>
        <dbReference type="ARBA" id="ARBA00022946"/>
    </source>
</evidence>
<comment type="caution">
    <text evidence="7">The sequence shown here is derived from an EMBL/GenBank/DDBJ whole genome shotgun (WGS) entry which is preliminary data.</text>
</comment>
<dbReference type="NCBIfam" id="TIGR00756">
    <property type="entry name" value="PPR"/>
    <property type="match status" value="3"/>
</dbReference>
<dbReference type="Pfam" id="PF13041">
    <property type="entry name" value="PPR_2"/>
    <property type="match status" value="1"/>
</dbReference>
<dbReference type="InterPro" id="IPR002885">
    <property type="entry name" value="PPR_rpt"/>
</dbReference>
<dbReference type="PROSITE" id="PS51375">
    <property type="entry name" value="PPR"/>
    <property type="match status" value="3"/>
</dbReference>
<evidence type="ECO:0000256" key="1">
    <source>
        <dbReference type="ARBA" id="ARBA00004173"/>
    </source>
</evidence>
<evidence type="ECO:0000256" key="3">
    <source>
        <dbReference type="ARBA" id="ARBA00022737"/>
    </source>
</evidence>
<feature type="repeat" description="PPR" evidence="6">
    <location>
        <begin position="169"/>
        <end position="203"/>
    </location>
</feature>
<gene>
    <name evidence="7" type="ORF">STAS_19615</name>
</gene>
<feature type="repeat" description="PPR" evidence="6">
    <location>
        <begin position="204"/>
        <end position="238"/>
    </location>
</feature>
<evidence type="ECO:0000256" key="2">
    <source>
        <dbReference type="ARBA" id="ARBA00007626"/>
    </source>
</evidence>
<keyword evidence="5" id="KW-0496">Mitochondrion</keyword>
<dbReference type="EMBL" id="BKCP01006449">
    <property type="protein sequence ID" value="GER42804.1"/>
    <property type="molecule type" value="Genomic_DNA"/>
</dbReference>
<dbReference type="InterPro" id="IPR011990">
    <property type="entry name" value="TPR-like_helical_dom_sf"/>
</dbReference>